<protein>
    <submittedName>
        <fullName evidence="3">YciI family protein</fullName>
    </submittedName>
</protein>
<dbReference type="PANTHER" id="PTHR33606:SF3">
    <property type="entry name" value="PROTEIN YCII"/>
    <property type="match status" value="1"/>
</dbReference>
<feature type="domain" description="YCII-related" evidence="2">
    <location>
        <begin position="1"/>
        <end position="86"/>
    </location>
</feature>
<keyword evidence="4" id="KW-1185">Reference proteome</keyword>
<dbReference type="SUPFAM" id="SSF54909">
    <property type="entry name" value="Dimeric alpha+beta barrel"/>
    <property type="match status" value="1"/>
</dbReference>
<evidence type="ECO:0000313" key="4">
    <source>
        <dbReference type="Proteomes" id="UP000706039"/>
    </source>
</evidence>
<dbReference type="Proteomes" id="UP000706039">
    <property type="component" value="Unassembled WGS sequence"/>
</dbReference>
<dbReference type="Pfam" id="PF03795">
    <property type="entry name" value="YCII"/>
    <property type="match status" value="1"/>
</dbReference>
<dbReference type="EMBL" id="JAINVV010000004">
    <property type="protein sequence ID" value="MBY8822398.1"/>
    <property type="molecule type" value="Genomic_DNA"/>
</dbReference>
<name>A0ABS7PM60_9SPHN</name>
<dbReference type="InterPro" id="IPR051807">
    <property type="entry name" value="Sec-metab_biosynth-assoc"/>
</dbReference>
<dbReference type="Gene3D" id="3.30.70.1060">
    <property type="entry name" value="Dimeric alpha+beta barrel"/>
    <property type="match status" value="1"/>
</dbReference>
<comment type="caution">
    <text evidence="3">The sequence shown here is derived from an EMBL/GenBank/DDBJ whole genome shotgun (WGS) entry which is preliminary data.</text>
</comment>
<dbReference type="NCBIfam" id="NF009508">
    <property type="entry name" value="PRK12866.1"/>
    <property type="match status" value="1"/>
</dbReference>
<organism evidence="3 4">
    <name type="scientific">Sphingomonas colocasiae</name>
    <dbReference type="NCBI Taxonomy" id="1848973"/>
    <lineage>
        <taxon>Bacteria</taxon>
        <taxon>Pseudomonadati</taxon>
        <taxon>Pseudomonadota</taxon>
        <taxon>Alphaproteobacteria</taxon>
        <taxon>Sphingomonadales</taxon>
        <taxon>Sphingomonadaceae</taxon>
        <taxon>Sphingomonas</taxon>
    </lineage>
</organism>
<reference evidence="3 4" key="1">
    <citation type="submission" date="2021-08" db="EMBL/GenBank/DDBJ databases">
        <authorList>
            <person name="Tuo L."/>
        </authorList>
    </citation>
    <scope>NUCLEOTIDE SEQUENCE [LARGE SCALE GENOMIC DNA]</scope>
    <source>
        <strain evidence="3 4">JCM 31229</strain>
    </source>
</reference>
<evidence type="ECO:0000256" key="1">
    <source>
        <dbReference type="ARBA" id="ARBA00007689"/>
    </source>
</evidence>
<dbReference type="PANTHER" id="PTHR33606">
    <property type="entry name" value="PROTEIN YCII"/>
    <property type="match status" value="1"/>
</dbReference>
<comment type="similarity">
    <text evidence="1">Belongs to the YciI family.</text>
</comment>
<accession>A0ABS7PM60</accession>
<evidence type="ECO:0000313" key="3">
    <source>
        <dbReference type="EMBL" id="MBY8822398.1"/>
    </source>
</evidence>
<dbReference type="InterPro" id="IPR011008">
    <property type="entry name" value="Dimeric_a/b-barrel"/>
</dbReference>
<dbReference type="InterPro" id="IPR005545">
    <property type="entry name" value="YCII"/>
</dbReference>
<dbReference type="RefSeq" id="WP_222989485.1">
    <property type="nucleotide sequence ID" value="NZ_JAINVV010000004.1"/>
</dbReference>
<proteinExistence type="inferred from homology"/>
<sequence>MRHFVLTYELAPDYIERRPLFRAPHLALAWAAAERGELVLAGALGDPVEGAMLLFQGESAAVAEAFALADPYVANGLVTSWRVLPWATVAGEQAAVPVRPE</sequence>
<gene>
    <name evidence="3" type="ORF">K7G82_08850</name>
</gene>
<evidence type="ECO:0000259" key="2">
    <source>
        <dbReference type="Pfam" id="PF03795"/>
    </source>
</evidence>